<evidence type="ECO:0000259" key="7">
    <source>
        <dbReference type="PROSITE" id="PS51372"/>
    </source>
</evidence>
<feature type="domain" description="PRD" evidence="7">
    <location>
        <begin position="189"/>
        <end position="301"/>
    </location>
</feature>
<dbReference type="SUPFAM" id="SSF55804">
    <property type="entry name" value="Phoshotransferase/anion transport protein"/>
    <property type="match status" value="1"/>
</dbReference>
<keyword evidence="2" id="KW-0808">Transferase</keyword>
<dbReference type="CDD" id="cd05568">
    <property type="entry name" value="PTS_IIB_bgl_like"/>
    <property type="match status" value="1"/>
</dbReference>
<keyword evidence="4" id="KW-0805">Transcription regulation</keyword>
<dbReference type="EMBL" id="FOTB01000002">
    <property type="protein sequence ID" value="SFK69488.1"/>
    <property type="molecule type" value="Genomic_DNA"/>
</dbReference>
<feature type="domain" description="PRD" evidence="7">
    <location>
        <begin position="302"/>
        <end position="407"/>
    </location>
</feature>
<reference evidence="8 10" key="1">
    <citation type="journal article" date="2015" name="Int. J. Syst. Evol. Microbiol.">
        <title>Complete genome sequence of Salinicoccus halodurans H3B36, isolated from the Qaidam Basin in China.</title>
        <authorList>
            <person name="Jiang K."/>
            <person name="Xue Y."/>
            <person name="Ma Y."/>
        </authorList>
    </citation>
    <scope>NUCLEOTIDE SEQUENCE [LARGE SCALE GENOMIC DNA]</scope>
    <source>
        <strain evidence="8 10">H3B36</strain>
    </source>
</reference>
<evidence type="ECO:0000313" key="11">
    <source>
        <dbReference type="Proteomes" id="UP000183090"/>
    </source>
</evidence>
<dbReference type="Proteomes" id="UP000183090">
    <property type="component" value="Unassembled WGS sequence"/>
</dbReference>
<evidence type="ECO:0000256" key="4">
    <source>
        <dbReference type="ARBA" id="ARBA00023015"/>
    </source>
</evidence>
<dbReference type="GO" id="GO:0006355">
    <property type="term" value="P:regulation of DNA-templated transcription"/>
    <property type="evidence" value="ECO:0007669"/>
    <property type="project" value="InterPro"/>
</dbReference>
<evidence type="ECO:0000256" key="2">
    <source>
        <dbReference type="ARBA" id="ARBA00022679"/>
    </source>
</evidence>
<dbReference type="PANTHER" id="PTHR30185:SF18">
    <property type="entry name" value="TRANSCRIPTIONAL REGULATOR MTLR"/>
    <property type="match status" value="1"/>
</dbReference>
<name>A0A0F7HMW5_9STAP</name>
<dbReference type="InterPro" id="IPR013011">
    <property type="entry name" value="PTS_EIIB_2"/>
</dbReference>
<gene>
    <name evidence="8" type="ORF">AAT16_12000</name>
    <name evidence="9" type="ORF">SAMN05216235_1234</name>
</gene>
<dbReference type="InterPro" id="IPR036634">
    <property type="entry name" value="PRD_sf"/>
</dbReference>
<dbReference type="Pfam" id="PF00359">
    <property type="entry name" value="PTS_EIIA_2"/>
    <property type="match status" value="1"/>
</dbReference>
<dbReference type="GO" id="GO:0008982">
    <property type="term" value="F:protein-N(PI)-phosphohistidine-sugar phosphotransferase activity"/>
    <property type="evidence" value="ECO:0007669"/>
    <property type="project" value="InterPro"/>
</dbReference>
<protein>
    <submittedName>
        <fullName evidence="9">Transcriptional antiterminator, BglG family</fullName>
    </submittedName>
</protein>
<evidence type="ECO:0000313" key="10">
    <source>
        <dbReference type="Proteomes" id="UP000034029"/>
    </source>
</evidence>
<dbReference type="GO" id="GO:0009401">
    <property type="term" value="P:phosphoenolpyruvate-dependent sugar phosphotransferase system"/>
    <property type="evidence" value="ECO:0007669"/>
    <property type="project" value="InterPro"/>
</dbReference>
<evidence type="ECO:0000256" key="3">
    <source>
        <dbReference type="ARBA" id="ARBA00022737"/>
    </source>
</evidence>
<organism evidence="9 11">
    <name type="scientific">Salinicoccus halodurans</name>
    <dbReference type="NCBI Taxonomy" id="407035"/>
    <lineage>
        <taxon>Bacteria</taxon>
        <taxon>Bacillati</taxon>
        <taxon>Bacillota</taxon>
        <taxon>Bacilli</taxon>
        <taxon>Bacillales</taxon>
        <taxon>Staphylococcaceae</taxon>
        <taxon>Salinicoccus</taxon>
    </lineage>
</organism>
<dbReference type="InterPro" id="IPR002178">
    <property type="entry name" value="PTS_EIIA_type-2_dom"/>
</dbReference>
<dbReference type="Pfam" id="PF00874">
    <property type="entry name" value="PRD"/>
    <property type="match status" value="2"/>
</dbReference>
<dbReference type="Gene3D" id="3.40.50.2300">
    <property type="match status" value="1"/>
</dbReference>
<evidence type="ECO:0000313" key="8">
    <source>
        <dbReference type="EMBL" id="AKG74849.1"/>
    </source>
</evidence>
<comment type="subunit">
    <text evidence="1">Homodimer or homotrimer. Seems to be a monomer when not phosphorylated.</text>
</comment>
<keyword evidence="3" id="KW-0677">Repeat</keyword>
<dbReference type="KEGG" id="shv:AAT16_12000"/>
<dbReference type="InterPro" id="IPR016152">
    <property type="entry name" value="PTrfase/Anion_transptr"/>
</dbReference>
<evidence type="ECO:0000256" key="1">
    <source>
        <dbReference type="ARBA" id="ARBA00011798"/>
    </source>
</evidence>
<dbReference type="InterPro" id="IPR050661">
    <property type="entry name" value="BglG_antiterminators"/>
</dbReference>
<dbReference type="OrthoDB" id="9776005at2"/>
<proteinExistence type="predicted"/>
<reference evidence="9 11" key="3">
    <citation type="submission" date="2016-10" db="EMBL/GenBank/DDBJ databases">
        <authorList>
            <person name="Varghese N."/>
            <person name="Submissions S."/>
        </authorList>
    </citation>
    <scope>NUCLEOTIDE SEQUENCE [LARGE SCALE GENOMIC DNA]</scope>
    <source>
        <strain evidence="9 11">CGMCC 1.6501</strain>
    </source>
</reference>
<accession>A0A0F7HMW5</accession>
<dbReference type="Gene3D" id="3.40.930.10">
    <property type="entry name" value="Mannitol-specific EII, Chain A"/>
    <property type="match status" value="1"/>
</dbReference>
<dbReference type="EMBL" id="CP011366">
    <property type="protein sequence ID" value="AKG74849.1"/>
    <property type="molecule type" value="Genomic_DNA"/>
</dbReference>
<dbReference type="PROSITE" id="PS51372">
    <property type="entry name" value="PRD_2"/>
    <property type="match status" value="2"/>
</dbReference>
<dbReference type="InterPro" id="IPR013196">
    <property type="entry name" value="HTH_11"/>
</dbReference>
<dbReference type="Gene3D" id="1.10.1790.10">
    <property type="entry name" value="PRD domain"/>
    <property type="match status" value="2"/>
</dbReference>
<dbReference type="AlphaFoldDB" id="A0A0F7HMW5"/>
<dbReference type="InterPro" id="IPR011608">
    <property type="entry name" value="PRD"/>
</dbReference>
<dbReference type="InterPro" id="IPR036388">
    <property type="entry name" value="WH-like_DNA-bd_sf"/>
</dbReference>
<evidence type="ECO:0000313" key="9">
    <source>
        <dbReference type="EMBL" id="SFK69488.1"/>
    </source>
</evidence>
<dbReference type="SUPFAM" id="SSF52794">
    <property type="entry name" value="PTS system IIB component-like"/>
    <property type="match status" value="1"/>
</dbReference>
<keyword evidence="10" id="KW-1185">Reference proteome</keyword>
<dbReference type="SUPFAM" id="SSF63520">
    <property type="entry name" value="PTS-regulatory domain, PRD"/>
    <property type="match status" value="2"/>
</dbReference>
<sequence length="671" mass="75957">MISSREKKIINELIYHNGTFMLIKELAGKLGVSSRTVHRELKNVRDTLRKLNIELISEYKKGVKLDLAQLEIEALTKYITENADKDLSGEEKKVALVYNLLLNSEGLKKSALAVELGVSEHTVDELILQMESQLKAFSLEIRKTRSIGVKLVGDALSKQNFLASMMISELNSNSIYSVIENNFVFSSLVNNKVIGILEADNIFKVERLLMDELVVLPYTLTENAYLNLTLHIVLAIDRTEHEQNVSIKTELKEKLKNSREFGVSRALTDRLQNEFDILFPEEEVYFITMHLRGSKRKSQSTLGADSLENLIISFIDQVSREMDYPFYAYPELKDGLILHIEPMLHRMDSGIITVNPLVETIKDNYPGLFEVVGEKFRHYFNGRELDESEIGFLTIHFGGILHANPRIEVTTVCSSGIGTSRILSNQLKTKFNNLYIRQELSISELSETEIHGSELVLSTVPLDMDNYILVSPLLDEHDEKKITEAISKIGSTTYDYSPSRPDADISQINPDQVIQASELYLNRTYVHSAEAAEAIDSVNKVLKEHTSLDDNTVCDVTEQLGERFKLTGSIIGEDGFSYPHIKSPLIREHQLIFIHNEAGITDKNYDDVKVTVHFQVILLVPENSLVTDLISEFSVLLGEHHENIGGLLDNPSPLDDLFKHYIKNIYVTGRK</sequence>
<keyword evidence="5" id="KW-0804">Transcription</keyword>
<reference evidence="10" key="2">
    <citation type="submission" date="2015-04" db="EMBL/GenBank/DDBJ databases">
        <title>Complete genome sequence of Salinicoccus halodurans strain H3B36, isolated from the Qaidam basin of China.</title>
        <authorList>
            <person name="Ma Y."/>
            <person name="Jiang K."/>
            <person name="Xue Y."/>
        </authorList>
    </citation>
    <scope>NUCLEOTIDE SEQUENCE [LARGE SCALE GENOMIC DNA]</scope>
    <source>
        <strain evidence="10">H3B36</strain>
    </source>
</reference>
<dbReference type="PANTHER" id="PTHR30185">
    <property type="entry name" value="CRYPTIC BETA-GLUCOSIDE BGL OPERON ANTITERMINATOR"/>
    <property type="match status" value="1"/>
</dbReference>
<evidence type="ECO:0000256" key="5">
    <source>
        <dbReference type="ARBA" id="ARBA00023163"/>
    </source>
</evidence>
<dbReference type="Pfam" id="PF08279">
    <property type="entry name" value="HTH_11"/>
    <property type="match status" value="1"/>
</dbReference>
<dbReference type="InterPro" id="IPR036095">
    <property type="entry name" value="PTS_EIIB-like_sf"/>
</dbReference>
<dbReference type="RefSeq" id="WP_046791028.1">
    <property type="nucleotide sequence ID" value="NZ_CP011366.1"/>
</dbReference>
<dbReference type="Gene3D" id="1.10.10.10">
    <property type="entry name" value="Winged helix-like DNA-binding domain superfamily/Winged helix DNA-binding domain"/>
    <property type="match status" value="1"/>
</dbReference>
<feature type="domain" description="PTS EIIB type-2" evidence="6">
    <location>
        <begin position="407"/>
        <end position="494"/>
    </location>
</feature>
<dbReference type="PROSITE" id="PS51099">
    <property type="entry name" value="PTS_EIIB_TYPE_2"/>
    <property type="match status" value="1"/>
</dbReference>
<evidence type="ECO:0000259" key="6">
    <source>
        <dbReference type="PROSITE" id="PS51099"/>
    </source>
</evidence>
<dbReference type="Proteomes" id="UP000034029">
    <property type="component" value="Chromosome"/>
</dbReference>